<dbReference type="EMBL" id="LAVV01006988">
    <property type="protein sequence ID" value="KNZ57530.1"/>
    <property type="molecule type" value="Genomic_DNA"/>
</dbReference>
<name>A0A0L6VBN1_9BASI</name>
<keyword evidence="1" id="KW-0472">Membrane</keyword>
<sequence length="490" mass="56778">MIFLCTFLYSPVSNLSSHSQQIAKFMGDVLGCLVRHSHRASLSLQGPPEKIAVATFMAELLSHFSGCHICLHCSNNNVVRQKKKKKTTTKSCPGTVQWVDRSLIHILKPSKNWVYSGLILFLCISFIHHFICLNTLIIIIKVIIVGMFEAGKTCSVIPWDLKYPQTSVKLVVQKALNECNLRVLEQKLKKNRQTKMYFLLNWPYTELIPVSEKFQHANRRINVVRTDIQVIELWLQTYQVMKLVEKKVGLTKTRGEKTKLISSAIQLLLFFNLPSTKIKKALGYDAITVLLGVSKAVSLPCHHDVQPCIMVTRCQLQAEGHSSLGRFRDRLGGEWQREWLIFQGGKRADWLADVNLLSFQALFCVFVGVCLRDPSATNSHKPRFYFLFCFPTTVIKTYAKVWLATKFLFFQRVAHYQGFYSHSQSHHNIKKEYQGHKIVTIADIGFAHFKTEHNSWRMNHIIFLIILQILLEFKYNLKKIWMRKRYIRFI</sequence>
<gene>
    <name evidence="2" type="ORF">VP01_2136g1</name>
</gene>
<feature type="transmembrane region" description="Helical" evidence="1">
    <location>
        <begin position="118"/>
        <end position="148"/>
    </location>
</feature>
<accession>A0A0L6VBN1</accession>
<evidence type="ECO:0000256" key="1">
    <source>
        <dbReference type="SAM" id="Phobius"/>
    </source>
</evidence>
<dbReference type="AlphaFoldDB" id="A0A0L6VBN1"/>
<feature type="transmembrane region" description="Helical" evidence="1">
    <location>
        <begin position="458"/>
        <end position="477"/>
    </location>
</feature>
<evidence type="ECO:0000313" key="3">
    <source>
        <dbReference type="Proteomes" id="UP000037035"/>
    </source>
</evidence>
<organism evidence="2 3">
    <name type="scientific">Puccinia sorghi</name>
    <dbReference type="NCBI Taxonomy" id="27349"/>
    <lineage>
        <taxon>Eukaryota</taxon>
        <taxon>Fungi</taxon>
        <taxon>Dikarya</taxon>
        <taxon>Basidiomycota</taxon>
        <taxon>Pucciniomycotina</taxon>
        <taxon>Pucciniomycetes</taxon>
        <taxon>Pucciniales</taxon>
        <taxon>Pucciniaceae</taxon>
        <taxon>Puccinia</taxon>
    </lineage>
</organism>
<evidence type="ECO:0000313" key="2">
    <source>
        <dbReference type="EMBL" id="KNZ57530.1"/>
    </source>
</evidence>
<protein>
    <submittedName>
        <fullName evidence="2">Uncharacterized protein</fullName>
    </submittedName>
</protein>
<comment type="caution">
    <text evidence="2">The sequence shown here is derived from an EMBL/GenBank/DDBJ whole genome shotgun (WGS) entry which is preliminary data.</text>
</comment>
<dbReference type="VEuPathDB" id="FungiDB:VP01_2136g1"/>
<keyword evidence="3" id="KW-1185">Reference proteome</keyword>
<keyword evidence="1" id="KW-1133">Transmembrane helix</keyword>
<feature type="transmembrane region" description="Helical" evidence="1">
    <location>
        <begin position="384"/>
        <end position="403"/>
    </location>
</feature>
<keyword evidence="1" id="KW-0812">Transmembrane</keyword>
<proteinExistence type="predicted"/>
<dbReference type="Proteomes" id="UP000037035">
    <property type="component" value="Unassembled WGS sequence"/>
</dbReference>
<feature type="transmembrane region" description="Helical" evidence="1">
    <location>
        <begin position="350"/>
        <end position="372"/>
    </location>
</feature>
<reference evidence="2 3" key="1">
    <citation type="submission" date="2015-08" db="EMBL/GenBank/DDBJ databases">
        <title>Next Generation Sequencing and Analysis of the Genome of Puccinia sorghi L Schw, the Causal Agent of Maize Common Rust.</title>
        <authorList>
            <person name="Rochi L."/>
            <person name="Burguener G."/>
            <person name="Darino M."/>
            <person name="Turjanski A."/>
            <person name="Kreff E."/>
            <person name="Dieguez M.J."/>
            <person name="Sacco F."/>
        </authorList>
    </citation>
    <scope>NUCLEOTIDE SEQUENCE [LARGE SCALE GENOMIC DNA]</scope>
    <source>
        <strain evidence="2 3">RO10H11247</strain>
    </source>
</reference>